<evidence type="ECO:0000256" key="3">
    <source>
        <dbReference type="ARBA" id="ARBA00022618"/>
    </source>
</evidence>
<comment type="subcellular location">
    <subcellularLocation>
        <location evidence="1">Cytoplasm</location>
        <location evidence="1">Cytoskeleton</location>
    </subcellularLocation>
</comment>
<evidence type="ECO:0000256" key="1">
    <source>
        <dbReference type="ARBA" id="ARBA00004245"/>
    </source>
</evidence>
<accession>A0A138ZY74</accession>
<dbReference type="OMA" id="YVQLSQH"/>
<dbReference type="SMART" id="SM00129">
    <property type="entry name" value="KISc"/>
    <property type="match status" value="1"/>
</dbReference>
<dbReference type="STRING" id="1344416.A0A138ZY74"/>
<organism evidence="16 17">
    <name type="scientific">Gonapodya prolifera (strain JEL478)</name>
    <name type="common">Monoblepharis prolifera</name>
    <dbReference type="NCBI Taxonomy" id="1344416"/>
    <lineage>
        <taxon>Eukaryota</taxon>
        <taxon>Fungi</taxon>
        <taxon>Fungi incertae sedis</taxon>
        <taxon>Chytridiomycota</taxon>
        <taxon>Chytridiomycota incertae sedis</taxon>
        <taxon>Monoblepharidomycetes</taxon>
        <taxon>Monoblepharidales</taxon>
        <taxon>Gonapodyaceae</taxon>
        <taxon>Gonapodya</taxon>
    </lineage>
</organism>
<dbReference type="SUPFAM" id="SSF52540">
    <property type="entry name" value="P-loop containing nucleoside triphosphate hydrolases"/>
    <property type="match status" value="1"/>
</dbReference>
<keyword evidence="5 13" id="KW-0547">Nucleotide-binding</keyword>
<keyword evidence="7 13" id="KW-0067">ATP-binding</keyword>
<dbReference type="InterPro" id="IPR047149">
    <property type="entry name" value="KIF11-like"/>
</dbReference>
<dbReference type="PANTHER" id="PTHR47970">
    <property type="entry name" value="KINESIN-LIKE PROTEIN KIF11"/>
    <property type="match status" value="1"/>
</dbReference>
<keyword evidence="11" id="KW-0131">Cell cycle</keyword>
<evidence type="ECO:0000259" key="15">
    <source>
        <dbReference type="PROSITE" id="PS50067"/>
    </source>
</evidence>
<evidence type="ECO:0000256" key="14">
    <source>
        <dbReference type="RuleBase" id="RU000394"/>
    </source>
</evidence>
<dbReference type="FunFam" id="3.40.850.10:FF:000051">
    <property type="entry name" value="Kinesin-like protein bimC"/>
    <property type="match status" value="1"/>
</dbReference>
<reference evidence="16 17" key="1">
    <citation type="journal article" date="2015" name="Genome Biol. Evol.">
        <title>Phylogenomic analyses indicate that early fungi evolved digesting cell walls of algal ancestors of land plants.</title>
        <authorList>
            <person name="Chang Y."/>
            <person name="Wang S."/>
            <person name="Sekimoto S."/>
            <person name="Aerts A.L."/>
            <person name="Choi C."/>
            <person name="Clum A."/>
            <person name="LaButti K.M."/>
            <person name="Lindquist E.A."/>
            <person name="Yee Ngan C."/>
            <person name="Ohm R.A."/>
            <person name="Salamov A.A."/>
            <person name="Grigoriev I.V."/>
            <person name="Spatafora J.W."/>
            <person name="Berbee M.L."/>
        </authorList>
    </citation>
    <scope>NUCLEOTIDE SEQUENCE [LARGE SCALE GENOMIC DNA]</scope>
    <source>
        <strain evidence="16 17">JEL478</strain>
    </source>
</reference>
<gene>
    <name evidence="16" type="ORF">M427DRAFT_105800</name>
</gene>
<dbReference type="PANTHER" id="PTHR47970:SF12">
    <property type="entry name" value="KINESIN FAMILY MEMBER 11"/>
    <property type="match status" value="1"/>
</dbReference>
<evidence type="ECO:0000256" key="9">
    <source>
        <dbReference type="ARBA" id="ARBA00023175"/>
    </source>
</evidence>
<keyword evidence="9 13" id="KW-0505">Motor protein</keyword>
<dbReference type="InterPro" id="IPR001752">
    <property type="entry name" value="Kinesin_motor_dom"/>
</dbReference>
<evidence type="ECO:0000256" key="5">
    <source>
        <dbReference type="ARBA" id="ARBA00022741"/>
    </source>
</evidence>
<name>A0A138ZY74_GONPJ</name>
<dbReference type="Proteomes" id="UP000070544">
    <property type="component" value="Unassembled WGS sequence"/>
</dbReference>
<feature type="domain" description="Kinesin motor" evidence="15">
    <location>
        <begin position="1"/>
        <end position="313"/>
    </location>
</feature>
<keyword evidence="10" id="KW-0206">Cytoskeleton</keyword>
<evidence type="ECO:0000256" key="8">
    <source>
        <dbReference type="ARBA" id="ARBA00023054"/>
    </source>
</evidence>
<evidence type="ECO:0000313" key="17">
    <source>
        <dbReference type="Proteomes" id="UP000070544"/>
    </source>
</evidence>
<evidence type="ECO:0000256" key="10">
    <source>
        <dbReference type="ARBA" id="ARBA00023212"/>
    </source>
</evidence>
<dbReference type="InterPro" id="IPR027417">
    <property type="entry name" value="P-loop_NTPase"/>
</dbReference>
<evidence type="ECO:0000313" key="16">
    <source>
        <dbReference type="EMBL" id="KXS09225.1"/>
    </source>
</evidence>
<keyword evidence="3" id="KW-0132">Cell division</keyword>
<evidence type="ECO:0000256" key="7">
    <source>
        <dbReference type="ARBA" id="ARBA00022840"/>
    </source>
</evidence>
<dbReference type="CDD" id="cd01364">
    <property type="entry name" value="KISc_BimC_Eg5"/>
    <property type="match status" value="1"/>
</dbReference>
<dbReference type="EMBL" id="KQ965881">
    <property type="protein sequence ID" value="KXS09225.1"/>
    <property type="molecule type" value="Genomic_DNA"/>
</dbReference>
<keyword evidence="2" id="KW-0963">Cytoplasm</keyword>
<dbReference type="GO" id="GO:0005876">
    <property type="term" value="C:spindle microtubule"/>
    <property type="evidence" value="ECO:0007669"/>
    <property type="project" value="TreeGrafter"/>
</dbReference>
<keyword evidence="17" id="KW-1185">Reference proteome</keyword>
<feature type="binding site" evidence="13">
    <location>
        <begin position="50"/>
        <end position="57"/>
    </location>
    <ligand>
        <name>ATP</name>
        <dbReference type="ChEBI" id="CHEBI:30616"/>
    </ligand>
</feature>
<dbReference type="GO" id="GO:0005634">
    <property type="term" value="C:nucleus"/>
    <property type="evidence" value="ECO:0007669"/>
    <property type="project" value="TreeGrafter"/>
</dbReference>
<keyword evidence="4 14" id="KW-0493">Microtubule</keyword>
<dbReference type="GO" id="GO:0000073">
    <property type="term" value="P:initial mitotic spindle pole body separation"/>
    <property type="evidence" value="ECO:0007669"/>
    <property type="project" value="TreeGrafter"/>
</dbReference>
<dbReference type="GO" id="GO:0007018">
    <property type="term" value="P:microtubule-based movement"/>
    <property type="evidence" value="ECO:0007669"/>
    <property type="project" value="InterPro"/>
</dbReference>
<dbReference type="OrthoDB" id="3176171at2759"/>
<evidence type="ECO:0000256" key="6">
    <source>
        <dbReference type="ARBA" id="ARBA00022776"/>
    </source>
</evidence>
<dbReference type="PRINTS" id="PR00380">
    <property type="entry name" value="KINESINHEAVY"/>
</dbReference>
<dbReference type="GO" id="GO:0008574">
    <property type="term" value="F:plus-end-directed microtubule motor activity"/>
    <property type="evidence" value="ECO:0007669"/>
    <property type="project" value="TreeGrafter"/>
</dbReference>
<proteinExistence type="inferred from homology"/>
<dbReference type="GO" id="GO:0005524">
    <property type="term" value="F:ATP binding"/>
    <property type="evidence" value="ECO:0007669"/>
    <property type="project" value="UniProtKB-UniRule"/>
</dbReference>
<evidence type="ECO:0000256" key="2">
    <source>
        <dbReference type="ARBA" id="ARBA00022490"/>
    </source>
</evidence>
<dbReference type="InterPro" id="IPR036961">
    <property type="entry name" value="Kinesin_motor_dom_sf"/>
</dbReference>
<dbReference type="AlphaFoldDB" id="A0A138ZY74"/>
<keyword evidence="8" id="KW-0175">Coiled coil</keyword>
<dbReference type="Pfam" id="PF00225">
    <property type="entry name" value="Kinesin"/>
    <property type="match status" value="1"/>
</dbReference>
<dbReference type="Gene3D" id="3.40.850.10">
    <property type="entry name" value="Kinesin motor domain"/>
    <property type="match status" value="1"/>
</dbReference>
<dbReference type="GO" id="GO:0072686">
    <property type="term" value="C:mitotic spindle"/>
    <property type="evidence" value="ECO:0007669"/>
    <property type="project" value="TreeGrafter"/>
</dbReference>
<comment type="similarity">
    <text evidence="12">Belongs to the TRAFAC class myosin-kinesin ATPase superfamily. Kinesin family. KIN-5/BimC subfamily.</text>
</comment>
<sequence>MFSSEATHKTYTFDRVFGPESDQETIYNDVVQPILEEVLMGYNCTIFAYGQTGTGKTHTMEGSLDALPNANAGIIPRALHRLFETLEAQSSDFSVRVSMLELYNEELRDLLAPDSGNPLGASVNSVASAVAFDSQKLRLFEEQRGRGIIIQGLEEVLAKNVWDVLASLRKGAEKRQTAGTQLNEKSSRSHCVFSVTVHIKEATPEGEDLLKVGKLNLVDLAGSENIGRSGAENKRAREAGMINQSLLTLGRVINALVDKSPHVPYRESKLTRLLQDSLGGRTKTCIIATISPAKVNMEESLSTLDYAHRAKNIRNKPEINQKMSKKALIKEYVQEIERLRADLQV</sequence>
<dbReference type="GO" id="GO:0008017">
    <property type="term" value="F:microtubule binding"/>
    <property type="evidence" value="ECO:0007669"/>
    <property type="project" value="InterPro"/>
</dbReference>
<protein>
    <recommendedName>
        <fullName evidence="14">Kinesin-like protein</fullName>
    </recommendedName>
</protein>
<evidence type="ECO:0000256" key="12">
    <source>
        <dbReference type="ARBA" id="ARBA00034704"/>
    </source>
</evidence>
<keyword evidence="6" id="KW-0498">Mitosis</keyword>
<dbReference type="GO" id="GO:0051301">
    <property type="term" value="P:cell division"/>
    <property type="evidence" value="ECO:0007669"/>
    <property type="project" value="UniProtKB-KW"/>
</dbReference>
<evidence type="ECO:0000256" key="4">
    <source>
        <dbReference type="ARBA" id="ARBA00022701"/>
    </source>
</evidence>
<dbReference type="PROSITE" id="PS00411">
    <property type="entry name" value="KINESIN_MOTOR_1"/>
    <property type="match status" value="1"/>
</dbReference>
<evidence type="ECO:0000256" key="13">
    <source>
        <dbReference type="PROSITE-ProRule" id="PRU00283"/>
    </source>
</evidence>
<dbReference type="InterPro" id="IPR019821">
    <property type="entry name" value="Kinesin_motor_CS"/>
</dbReference>
<dbReference type="PROSITE" id="PS50067">
    <property type="entry name" value="KINESIN_MOTOR_2"/>
    <property type="match status" value="1"/>
</dbReference>
<evidence type="ECO:0000256" key="11">
    <source>
        <dbReference type="ARBA" id="ARBA00023306"/>
    </source>
</evidence>
<dbReference type="InterPro" id="IPR047241">
    <property type="entry name" value="KIF11-like_kin_motor_dom"/>
</dbReference>